<dbReference type="GO" id="GO:0004177">
    <property type="term" value="F:aminopeptidase activity"/>
    <property type="evidence" value="ECO:0007669"/>
    <property type="project" value="InterPro"/>
</dbReference>
<keyword evidence="3" id="KW-1185">Reference proteome</keyword>
<dbReference type="PANTHER" id="PTHR34448">
    <property type="entry name" value="AMINOPEPTIDASE"/>
    <property type="match status" value="1"/>
</dbReference>
<name>F6DKW3_DESRL</name>
<dbReference type="GO" id="GO:0046872">
    <property type="term" value="F:metal ion binding"/>
    <property type="evidence" value="ECO:0007669"/>
    <property type="project" value="UniProtKB-KW"/>
</dbReference>
<dbReference type="STRING" id="696281.Desru_3391"/>
<gene>
    <name evidence="2" type="ordered locus">Desru_3391</name>
</gene>
<evidence type="ECO:0008006" key="4">
    <source>
        <dbReference type="Google" id="ProtNLM"/>
    </source>
</evidence>
<dbReference type="OrthoDB" id="9803993at2"/>
<dbReference type="EMBL" id="CP002780">
    <property type="protein sequence ID" value="AEG61595.1"/>
    <property type="molecule type" value="Genomic_DNA"/>
</dbReference>
<reference evidence="2 3" key="2">
    <citation type="journal article" date="2012" name="Stand. Genomic Sci.">
        <title>Complete genome sequence of the sulfate-reducing firmicute Desulfotomaculum ruminis type strain (DL(T)).</title>
        <authorList>
            <person name="Spring S."/>
            <person name="Visser M."/>
            <person name="Lu M."/>
            <person name="Copeland A."/>
            <person name="Lapidus A."/>
            <person name="Lucas S."/>
            <person name="Cheng J.F."/>
            <person name="Han C."/>
            <person name="Tapia R."/>
            <person name="Goodwin L.A."/>
            <person name="Pitluck S."/>
            <person name="Ivanova N."/>
            <person name="Land M."/>
            <person name="Hauser L."/>
            <person name="Larimer F."/>
            <person name="Rohde M."/>
            <person name="Goker M."/>
            <person name="Detter J.C."/>
            <person name="Kyrpides N.C."/>
            <person name="Woyke T."/>
            <person name="Schaap P.J."/>
            <person name="Plugge C.M."/>
            <person name="Muyzer G."/>
            <person name="Kuever J."/>
            <person name="Pereira I.A."/>
            <person name="Parshina S.N."/>
            <person name="Bernier-Latmani R."/>
            <person name="Stams A.J."/>
            <person name="Klenk H.P."/>
        </authorList>
    </citation>
    <scope>NUCLEOTIDE SEQUENCE [LARGE SCALE GENOMIC DNA]</scope>
    <source>
        <strain evidence="3">ATCC 23193 / DSM 2154 / NCIB 8452 / DL</strain>
    </source>
</reference>
<evidence type="ECO:0000313" key="3">
    <source>
        <dbReference type="Proteomes" id="UP000009234"/>
    </source>
</evidence>
<dbReference type="PANTHER" id="PTHR34448:SF1">
    <property type="entry name" value="BLL6088 PROTEIN"/>
    <property type="match status" value="1"/>
</dbReference>
<proteinExistence type="predicted"/>
<keyword evidence="1" id="KW-0479">Metal-binding</keyword>
<dbReference type="GO" id="GO:0006508">
    <property type="term" value="P:proteolysis"/>
    <property type="evidence" value="ECO:0007669"/>
    <property type="project" value="InterPro"/>
</dbReference>
<dbReference type="AlphaFoldDB" id="F6DKW3"/>
<dbReference type="InterPro" id="IPR000787">
    <property type="entry name" value="Peptidase_M29"/>
</dbReference>
<dbReference type="RefSeq" id="WP_013843341.1">
    <property type="nucleotide sequence ID" value="NC_015589.1"/>
</dbReference>
<dbReference type="Pfam" id="PF02073">
    <property type="entry name" value="Peptidase_M29"/>
    <property type="match status" value="1"/>
</dbReference>
<dbReference type="SUPFAM" id="SSF144052">
    <property type="entry name" value="Thermophilic metalloprotease-like"/>
    <property type="match status" value="1"/>
</dbReference>
<evidence type="ECO:0000313" key="2">
    <source>
        <dbReference type="EMBL" id="AEG61595.1"/>
    </source>
</evidence>
<sequence length="307" mass="34876">MKMDKIRKNLMDALTAGRSQVTGVLVAYQMNRHIAERIAGILPYPVKVMDSTKEIPPLDTAQLKISHVIELYHPAREGYHRCKELRKSFWDSGYQTLSLYDWQEEYLDNQFWGDLDYPALAAIISGLMARIHQAKRFKITSPQGTDISFSTEGRRWLEANGISRNGNISQMPDGEVYTCPVEETFNGVIVVDGTVTRSWVPTKPVRLEFSKGQLVHCSKEFEKYIKNFPEEIKTIGEFAIGLNPDVHRVVGNISVDEKAAGTVHFALGDSYGLGKNKCDCHLDFVVRNPVLQMEPKIEIPFMKVYDF</sequence>
<protein>
    <recommendedName>
        <fullName evidence="4">Aminopeptidase</fullName>
    </recommendedName>
</protein>
<dbReference type="KEGG" id="dru:Desru_3391"/>
<dbReference type="eggNOG" id="COG2309">
    <property type="taxonomic scope" value="Bacteria"/>
</dbReference>
<dbReference type="HOGENOM" id="CLU_062630_0_0_9"/>
<reference evidence="3" key="1">
    <citation type="submission" date="2011-05" db="EMBL/GenBank/DDBJ databases">
        <title>Complete sequence of Desulfotomaculum ruminis DSM 2154.</title>
        <authorList>
            <person name="Lucas S."/>
            <person name="Copeland A."/>
            <person name="Lapidus A."/>
            <person name="Cheng J.-F."/>
            <person name="Goodwin L."/>
            <person name="Pitluck S."/>
            <person name="Lu M."/>
            <person name="Detter J.C."/>
            <person name="Han C."/>
            <person name="Tapia R."/>
            <person name="Land M."/>
            <person name="Hauser L."/>
            <person name="Kyrpides N."/>
            <person name="Ivanova N."/>
            <person name="Mikhailova N."/>
            <person name="Pagani I."/>
            <person name="Stams A.J.M."/>
            <person name="Plugge C.M."/>
            <person name="Muyzer G."/>
            <person name="Kuever J."/>
            <person name="Parshina S.N."/>
            <person name="Ivanova A.E."/>
            <person name="Nazina T.N."/>
            <person name="Brambilla E."/>
            <person name="Spring S."/>
            <person name="Klenk H.-P."/>
            <person name="Woyke T."/>
        </authorList>
    </citation>
    <scope>NUCLEOTIDE SEQUENCE [LARGE SCALE GENOMIC DNA]</scope>
    <source>
        <strain evidence="3">ATCC 23193 / DSM 2154 / NCIB 8452 / DL</strain>
    </source>
</reference>
<dbReference type="Proteomes" id="UP000009234">
    <property type="component" value="Chromosome"/>
</dbReference>
<accession>F6DKW3</accession>
<dbReference type="InterPro" id="IPR052170">
    <property type="entry name" value="M29_Exopeptidase"/>
</dbReference>
<evidence type="ECO:0000256" key="1">
    <source>
        <dbReference type="ARBA" id="ARBA00022723"/>
    </source>
</evidence>
<organism evidence="2 3">
    <name type="scientific">Desulforamulus ruminis (strain ATCC 23193 / DSM 2154 / NCIMB 8452 / DL)</name>
    <name type="common">Desulfotomaculum ruminis</name>
    <dbReference type="NCBI Taxonomy" id="696281"/>
    <lineage>
        <taxon>Bacteria</taxon>
        <taxon>Bacillati</taxon>
        <taxon>Bacillota</taxon>
        <taxon>Clostridia</taxon>
        <taxon>Eubacteriales</taxon>
        <taxon>Peptococcaceae</taxon>
        <taxon>Desulforamulus</taxon>
    </lineage>
</organism>